<dbReference type="InterPro" id="IPR035965">
    <property type="entry name" value="PAS-like_dom_sf"/>
</dbReference>
<dbReference type="InterPro" id="IPR013656">
    <property type="entry name" value="PAS_4"/>
</dbReference>
<dbReference type="SMART" id="SM00091">
    <property type="entry name" value="PAS"/>
    <property type="match status" value="3"/>
</dbReference>
<dbReference type="InterPro" id="IPR001610">
    <property type="entry name" value="PAC"/>
</dbReference>
<dbReference type="Gene3D" id="2.10.70.100">
    <property type="match status" value="1"/>
</dbReference>
<dbReference type="NCBIfam" id="TIGR00229">
    <property type="entry name" value="sensory_box"/>
    <property type="match status" value="3"/>
</dbReference>
<evidence type="ECO:0000256" key="1">
    <source>
        <dbReference type="ARBA" id="ARBA00000085"/>
    </source>
</evidence>
<dbReference type="SUPFAM" id="SSF55874">
    <property type="entry name" value="ATPase domain of HSP90 chaperone/DNA topoisomerase II/histidine kinase"/>
    <property type="match status" value="1"/>
</dbReference>
<feature type="domain" description="PAC" evidence="10">
    <location>
        <begin position="657"/>
        <end position="709"/>
    </location>
</feature>
<dbReference type="InterPro" id="IPR000700">
    <property type="entry name" value="PAS-assoc_C"/>
</dbReference>
<dbReference type="InterPro" id="IPR001789">
    <property type="entry name" value="Sig_transdc_resp-reg_receiver"/>
</dbReference>
<organism evidence="11 12">
    <name type="scientific">Methanospirillum stamsii</name>
    <dbReference type="NCBI Taxonomy" id="1277351"/>
    <lineage>
        <taxon>Archaea</taxon>
        <taxon>Methanobacteriati</taxon>
        <taxon>Methanobacteriota</taxon>
        <taxon>Stenosarchaea group</taxon>
        <taxon>Methanomicrobia</taxon>
        <taxon>Methanomicrobiales</taxon>
        <taxon>Methanospirillaceae</taxon>
        <taxon>Methanospirillum</taxon>
    </lineage>
</organism>
<dbReference type="PROSITE" id="PS50110">
    <property type="entry name" value="RESPONSE_REGULATORY"/>
    <property type="match status" value="1"/>
</dbReference>
<dbReference type="InterPro" id="IPR005467">
    <property type="entry name" value="His_kinase_dom"/>
</dbReference>
<dbReference type="InterPro" id="IPR000014">
    <property type="entry name" value="PAS"/>
</dbReference>
<dbReference type="Pfam" id="PF13426">
    <property type="entry name" value="PAS_9"/>
    <property type="match status" value="1"/>
</dbReference>
<evidence type="ECO:0000256" key="2">
    <source>
        <dbReference type="ARBA" id="ARBA00012438"/>
    </source>
</evidence>
<dbReference type="Proteomes" id="UP000245934">
    <property type="component" value="Unassembled WGS sequence"/>
</dbReference>
<dbReference type="CDD" id="cd00156">
    <property type="entry name" value="REC"/>
    <property type="match status" value="1"/>
</dbReference>
<evidence type="ECO:0000259" key="9">
    <source>
        <dbReference type="PROSITE" id="PS50112"/>
    </source>
</evidence>
<protein>
    <recommendedName>
        <fullName evidence="2">histidine kinase</fullName>
        <ecNumber evidence="2">2.7.13.3</ecNumber>
    </recommendedName>
</protein>
<keyword evidence="3 6" id="KW-0597">Phosphoprotein</keyword>
<dbReference type="InterPro" id="IPR052162">
    <property type="entry name" value="Sensor_kinase/Photoreceptor"/>
</dbReference>
<name>A0A2V2NGD1_9EURY</name>
<evidence type="ECO:0000256" key="6">
    <source>
        <dbReference type="PROSITE-ProRule" id="PRU00169"/>
    </source>
</evidence>
<dbReference type="SUPFAM" id="SSF52172">
    <property type="entry name" value="CheY-like"/>
    <property type="match status" value="1"/>
</dbReference>
<feature type="domain" description="PAC" evidence="10">
    <location>
        <begin position="239"/>
        <end position="291"/>
    </location>
</feature>
<dbReference type="SMART" id="SM00448">
    <property type="entry name" value="REC"/>
    <property type="match status" value="1"/>
</dbReference>
<evidence type="ECO:0000259" key="8">
    <source>
        <dbReference type="PROSITE" id="PS50110"/>
    </source>
</evidence>
<dbReference type="InterPro" id="IPR011006">
    <property type="entry name" value="CheY-like_superfamily"/>
</dbReference>
<dbReference type="GO" id="GO:0004673">
    <property type="term" value="F:protein histidine kinase activity"/>
    <property type="evidence" value="ECO:0007669"/>
    <property type="project" value="UniProtKB-EC"/>
</dbReference>
<dbReference type="SUPFAM" id="SSF55785">
    <property type="entry name" value="PYP-like sensor domain (PAS domain)"/>
    <property type="match status" value="3"/>
</dbReference>
<dbReference type="PANTHER" id="PTHR43304:SF1">
    <property type="entry name" value="PAC DOMAIN-CONTAINING PROTEIN"/>
    <property type="match status" value="1"/>
</dbReference>
<accession>A0A2V2NGD1</accession>
<feature type="domain" description="PAC" evidence="10">
    <location>
        <begin position="368"/>
        <end position="419"/>
    </location>
</feature>
<dbReference type="PROSITE" id="PS50112">
    <property type="entry name" value="PAS"/>
    <property type="match status" value="3"/>
</dbReference>
<feature type="domain" description="Response regulatory" evidence="8">
    <location>
        <begin position="21"/>
        <end position="136"/>
    </location>
</feature>
<dbReference type="AlphaFoldDB" id="A0A2V2NGD1"/>
<dbReference type="PROSITE" id="PS50109">
    <property type="entry name" value="HIS_KIN"/>
    <property type="match status" value="1"/>
</dbReference>
<dbReference type="EMBL" id="QGMZ01000010">
    <property type="protein sequence ID" value="PWR75447.1"/>
    <property type="molecule type" value="Genomic_DNA"/>
</dbReference>
<dbReference type="InterPro" id="IPR003594">
    <property type="entry name" value="HATPase_dom"/>
</dbReference>
<keyword evidence="4" id="KW-0808">Transferase</keyword>
<feature type="domain" description="PAS" evidence="9">
    <location>
        <begin position="292"/>
        <end position="365"/>
    </location>
</feature>
<dbReference type="PANTHER" id="PTHR43304">
    <property type="entry name" value="PHYTOCHROME-LIKE PROTEIN CPH1"/>
    <property type="match status" value="1"/>
</dbReference>
<evidence type="ECO:0000313" key="12">
    <source>
        <dbReference type="Proteomes" id="UP000245934"/>
    </source>
</evidence>
<dbReference type="CDD" id="cd00130">
    <property type="entry name" value="PAS"/>
    <property type="match status" value="3"/>
</dbReference>
<dbReference type="OrthoDB" id="230688at2157"/>
<dbReference type="Gene3D" id="3.30.450.40">
    <property type="match status" value="1"/>
</dbReference>
<feature type="domain" description="PAS" evidence="9">
    <location>
        <begin position="575"/>
        <end position="651"/>
    </location>
</feature>
<keyword evidence="12" id="KW-1185">Reference proteome</keyword>
<dbReference type="InterPro" id="IPR013655">
    <property type="entry name" value="PAS_fold_3"/>
</dbReference>
<evidence type="ECO:0000259" key="7">
    <source>
        <dbReference type="PROSITE" id="PS50109"/>
    </source>
</evidence>
<dbReference type="EC" id="2.7.13.3" evidence="2"/>
<dbReference type="Gene3D" id="3.30.565.10">
    <property type="entry name" value="Histidine kinase-like ATPase, C-terminal domain"/>
    <property type="match status" value="1"/>
</dbReference>
<comment type="caution">
    <text evidence="11">The sequence shown here is derived from an EMBL/GenBank/DDBJ whole genome shotgun (WGS) entry which is preliminary data.</text>
</comment>
<evidence type="ECO:0000313" key="11">
    <source>
        <dbReference type="EMBL" id="PWR75447.1"/>
    </source>
</evidence>
<dbReference type="SUPFAM" id="SSF55781">
    <property type="entry name" value="GAF domain-like"/>
    <property type="match status" value="1"/>
</dbReference>
<dbReference type="PROSITE" id="PS50113">
    <property type="entry name" value="PAC"/>
    <property type="match status" value="3"/>
</dbReference>
<dbReference type="InterPro" id="IPR036890">
    <property type="entry name" value="HATPase_C_sf"/>
</dbReference>
<sequence>MSNQDFNISTIIPESRGKIISLLFVDDDENLLYLAQRYLEKTGEFKVDVLTSARDALRYKKILEYDAIVSDYYMSDMDGLSFLKAIRENYGEIPFILFSVRNRGDVIIDAINNGADFYVEKSSSCEAQFAELILNIKRAVKRKEERRIIRNSEKYIADILDFLPDATFAIDKTGHVIAWNRAIEEMTGVPSKVMLGKGNYEYGIPFYGYRRPLLIDLIDESDETISQYYTQIYRNETTLTGETELSHPKGNQLSALVKVSRIFSPEGDMIGTIESIRDITELKKTERKLLESEERFRGMAERSSDLIFTLNEDMSASYVSPSVRLFLGYEPEELVGKNADFATATIFSQSGPELMQAVRQTMLGKSVDYIEIPLVRKDNSVIYVSLYAVPIIDEGKVTGAQVSMRDITERRKTESANRALMMSVVETTGFNSLRKISEIISSWLMADCVLIGEFEPDKENIRVLSIVLDGNEIPGFSFPIHGTPCEEIAKVGFSLCDDEVACIFPECEVLKGLCFQGYVGTSLRDSTGNVIGVLCAFFKKPIDTFSYVRQIFEIIAVKAAADIERSHIEENLQENRRLLAEAMDMANLVNWEYDIQNDIFIFNDRFYAMYGTTAEREGGMVMSSETYGREFIHPDDRNRVLEGLYQVINSVGSEIISQVEHRIIKRDGEIRYITVRFGITRDDEGRAIRTHGANQDITERKRAEVALRQANRQLNLLTSITRHDILNGISLILGYLDIGEMDFSDSRILNYISIMRNATNEVQKQIEFTRVYEDLGSHDPIWINLQTVISRLHLPSGIVLHADIANYFIYADSMAEKVFYNLLDNSIRHGKYVTDIGVFAEESDRDLVLIWEDNGVGIPDTYKEKIFERGFGKNTGLGMFLAREILLLTNIRIQETGVHNAGVRFEMIVPKGGWRKDNS</sequence>
<dbReference type="CDD" id="cd00075">
    <property type="entry name" value="HATPase"/>
    <property type="match status" value="1"/>
</dbReference>
<proteinExistence type="predicted"/>
<keyword evidence="5" id="KW-0418">Kinase</keyword>
<dbReference type="SMART" id="SM00086">
    <property type="entry name" value="PAC"/>
    <property type="match status" value="3"/>
</dbReference>
<dbReference type="GeneID" id="97609627"/>
<dbReference type="RefSeq" id="WP_109939966.1">
    <property type="nucleotide sequence ID" value="NZ_CP176366.1"/>
</dbReference>
<evidence type="ECO:0000256" key="3">
    <source>
        <dbReference type="ARBA" id="ARBA00022553"/>
    </source>
</evidence>
<dbReference type="Gene3D" id="3.30.450.20">
    <property type="entry name" value="PAS domain"/>
    <property type="match status" value="3"/>
</dbReference>
<dbReference type="Pfam" id="PF00072">
    <property type="entry name" value="Response_reg"/>
    <property type="match status" value="1"/>
</dbReference>
<comment type="catalytic activity">
    <reaction evidence="1">
        <text>ATP + protein L-histidine = ADP + protein N-phospho-L-histidine.</text>
        <dbReference type="EC" id="2.7.13.3"/>
    </reaction>
</comment>
<reference evidence="11 12" key="1">
    <citation type="submission" date="2018-05" db="EMBL/GenBank/DDBJ databases">
        <title>Draft genome of Methanospirillum stamsii Pt1.</title>
        <authorList>
            <person name="Dueholm M.S."/>
            <person name="Nielsen P.H."/>
            <person name="Bakmann L.F."/>
            <person name="Otzen D.E."/>
        </authorList>
    </citation>
    <scope>NUCLEOTIDE SEQUENCE [LARGE SCALE GENOMIC DNA]</scope>
    <source>
        <strain evidence="11 12">Pt1</strain>
    </source>
</reference>
<dbReference type="SMART" id="SM00387">
    <property type="entry name" value="HATPase_c"/>
    <property type="match status" value="1"/>
</dbReference>
<feature type="modified residue" description="4-aspartylphosphate" evidence="6">
    <location>
        <position position="71"/>
    </location>
</feature>
<dbReference type="Pfam" id="PF02518">
    <property type="entry name" value="HATPase_c"/>
    <property type="match status" value="1"/>
</dbReference>
<dbReference type="Pfam" id="PF08447">
    <property type="entry name" value="PAS_3"/>
    <property type="match status" value="1"/>
</dbReference>
<feature type="domain" description="Histidine kinase" evidence="7">
    <location>
        <begin position="816"/>
        <end position="913"/>
    </location>
</feature>
<dbReference type="Pfam" id="PF08448">
    <property type="entry name" value="PAS_4"/>
    <property type="match status" value="1"/>
</dbReference>
<evidence type="ECO:0000256" key="4">
    <source>
        <dbReference type="ARBA" id="ARBA00022679"/>
    </source>
</evidence>
<dbReference type="InterPro" id="IPR029016">
    <property type="entry name" value="GAF-like_dom_sf"/>
</dbReference>
<dbReference type="Gene3D" id="3.40.50.2300">
    <property type="match status" value="1"/>
</dbReference>
<evidence type="ECO:0000259" key="10">
    <source>
        <dbReference type="PROSITE" id="PS50113"/>
    </source>
</evidence>
<feature type="domain" description="PAS" evidence="9">
    <location>
        <begin position="152"/>
        <end position="197"/>
    </location>
</feature>
<dbReference type="GO" id="GO:0000160">
    <property type="term" value="P:phosphorelay signal transduction system"/>
    <property type="evidence" value="ECO:0007669"/>
    <property type="project" value="InterPro"/>
</dbReference>
<gene>
    <name evidence="11" type="ORF">DLD82_04770</name>
</gene>
<evidence type="ECO:0000256" key="5">
    <source>
        <dbReference type="ARBA" id="ARBA00022777"/>
    </source>
</evidence>